<comment type="caution">
    <text evidence="1">Lacks conserved residue(s) required for the propagation of feature annotation.</text>
</comment>
<keyword evidence="1" id="KW-0256">Endoplasmic reticulum</keyword>
<comment type="similarity">
    <text evidence="1">Belongs to the CDP-alcohol phosphatidyltransferase class-I family.</text>
</comment>
<keyword evidence="1" id="KW-1208">Phospholipid metabolism</keyword>
<name>A0A427B6L4_ENSVE</name>
<dbReference type="GO" id="GO:0006659">
    <property type="term" value="P:phosphatidylserine biosynthetic process"/>
    <property type="evidence" value="ECO:0007669"/>
    <property type="project" value="UniProtKB-UniRule"/>
</dbReference>
<reference evidence="2 3" key="1">
    <citation type="journal article" date="2014" name="Agronomy (Basel)">
        <title>A Draft Genome Sequence for Ensete ventricosum, the Drought-Tolerant Tree Against Hunger.</title>
        <authorList>
            <person name="Harrison J."/>
            <person name="Moore K.A."/>
            <person name="Paszkiewicz K."/>
            <person name="Jones T."/>
            <person name="Grant M."/>
            <person name="Ambacheew D."/>
            <person name="Muzemil S."/>
            <person name="Studholme D.J."/>
        </authorList>
    </citation>
    <scope>NUCLEOTIDE SEQUENCE [LARGE SCALE GENOMIC DNA]</scope>
</reference>
<dbReference type="Pfam" id="PF03034">
    <property type="entry name" value="PSS"/>
    <property type="match status" value="1"/>
</dbReference>
<dbReference type="InterPro" id="IPR004277">
    <property type="entry name" value="PSS"/>
</dbReference>
<dbReference type="GO" id="GO:0003882">
    <property type="term" value="F:CDP-diacylglycerol-serine O-phosphatidyltransferase activity"/>
    <property type="evidence" value="ECO:0007669"/>
    <property type="project" value="UniProtKB-UniRule"/>
</dbReference>
<protein>
    <recommendedName>
        <fullName evidence="1">CDP-diacylglycerol--serine O-phosphatidyltransferase</fullName>
        <ecNumber evidence="1">2.7.8.8</ecNumber>
    </recommendedName>
    <alternativeName>
        <fullName evidence="1">Phosphatidylserine synthase</fullName>
    </alternativeName>
</protein>
<dbReference type="EC" id="2.7.8.8" evidence="1"/>
<sequence length="136" mass="15962">MLDSFITDVLWFLKGCVGNDCCLPSLFLAASIFNVSYRLPLLEKVLIRPHPAIWRLVHGMAVVYLAALTFLLFQISFYKFIVYEFQLFSYEILQPFIWCLLHALQNRDDARRFMKFLHPDLGVGKHLTLKDFQFVL</sequence>
<feature type="transmembrane region" description="Helical" evidence="1">
    <location>
        <begin position="87"/>
        <end position="104"/>
    </location>
</feature>
<evidence type="ECO:0000256" key="1">
    <source>
        <dbReference type="RuleBase" id="RU368094"/>
    </source>
</evidence>
<keyword evidence="1" id="KW-0812">Transmembrane</keyword>
<feature type="transmembrane region" description="Helical" evidence="1">
    <location>
        <begin position="56"/>
        <end position="81"/>
    </location>
</feature>
<dbReference type="AlphaFoldDB" id="A0A427B6L4"/>
<keyword evidence="1" id="KW-1133">Transmembrane helix</keyword>
<feature type="transmembrane region" description="Helical" evidence="1">
    <location>
        <begin position="12"/>
        <end position="35"/>
    </location>
</feature>
<comment type="caution">
    <text evidence="2">The sequence shown here is derived from an EMBL/GenBank/DDBJ whole genome shotgun (WGS) entry which is preliminary data.</text>
</comment>
<comment type="function">
    <text evidence="1">Catalyzes a base-exchange reaction in which the polar head group of phosphatidylethanolamine (PE) is replaced by L-serine.</text>
</comment>
<accession>A0A427B6L4</accession>
<proteinExistence type="inferred from homology"/>
<comment type="subcellular location">
    <subcellularLocation>
        <location evidence="1">Endoplasmic reticulum membrane</location>
        <topology evidence="1">Multi-pass membrane protein</topology>
    </subcellularLocation>
</comment>
<keyword evidence="1" id="KW-0443">Lipid metabolism</keyword>
<dbReference type="GO" id="GO:0005789">
    <property type="term" value="C:endoplasmic reticulum membrane"/>
    <property type="evidence" value="ECO:0007669"/>
    <property type="project" value="UniProtKB-SubCell"/>
</dbReference>
<keyword evidence="1" id="KW-0808">Transferase</keyword>
<dbReference type="GO" id="GO:0106245">
    <property type="term" value="F:L-serine-phosphatidylethanolamine phosphatidyltransferase activity"/>
    <property type="evidence" value="ECO:0007669"/>
    <property type="project" value="InterPro"/>
</dbReference>
<dbReference type="Proteomes" id="UP000287651">
    <property type="component" value="Unassembled WGS sequence"/>
</dbReference>
<keyword evidence="1" id="KW-0472">Membrane</keyword>
<evidence type="ECO:0000313" key="2">
    <source>
        <dbReference type="EMBL" id="RRT84093.1"/>
    </source>
</evidence>
<evidence type="ECO:0000313" key="3">
    <source>
        <dbReference type="Proteomes" id="UP000287651"/>
    </source>
</evidence>
<dbReference type="EMBL" id="AMZH03000371">
    <property type="protein sequence ID" value="RRT84093.1"/>
    <property type="molecule type" value="Genomic_DNA"/>
</dbReference>
<comment type="catalytic activity">
    <reaction evidence="1">
        <text>a CDP-1,2-diacyl-sn-glycerol + L-serine = a 1,2-diacyl-sn-glycero-3-phospho-L-serine + CMP + H(+)</text>
        <dbReference type="Rhea" id="RHEA:16913"/>
        <dbReference type="ChEBI" id="CHEBI:15378"/>
        <dbReference type="ChEBI" id="CHEBI:33384"/>
        <dbReference type="ChEBI" id="CHEBI:57262"/>
        <dbReference type="ChEBI" id="CHEBI:58332"/>
        <dbReference type="ChEBI" id="CHEBI:60377"/>
        <dbReference type="EC" id="2.7.8.8"/>
    </reaction>
</comment>
<comment type="pathway">
    <text evidence="1">Phospholipid metabolism; phosphatidylethanolamine biosynthesis; phosphatidylethanolamine from CDP-diacylglycerol: step 1/2.</text>
</comment>
<keyword evidence="1" id="KW-0594">Phospholipid biosynthesis</keyword>
<dbReference type="GO" id="GO:0006646">
    <property type="term" value="P:phosphatidylethanolamine biosynthetic process"/>
    <property type="evidence" value="ECO:0007669"/>
    <property type="project" value="UniProtKB-UniPathway"/>
</dbReference>
<keyword evidence="1" id="KW-0444">Lipid biosynthesis</keyword>
<gene>
    <name evidence="2" type="ORF">B296_00001457</name>
</gene>
<dbReference type="UniPathway" id="UPA00558">
    <property type="reaction ID" value="UER00615"/>
</dbReference>
<organism evidence="2 3">
    <name type="scientific">Ensete ventricosum</name>
    <name type="common">Abyssinian banana</name>
    <name type="synonym">Musa ensete</name>
    <dbReference type="NCBI Taxonomy" id="4639"/>
    <lineage>
        <taxon>Eukaryota</taxon>
        <taxon>Viridiplantae</taxon>
        <taxon>Streptophyta</taxon>
        <taxon>Embryophyta</taxon>
        <taxon>Tracheophyta</taxon>
        <taxon>Spermatophyta</taxon>
        <taxon>Magnoliopsida</taxon>
        <taxon>Liliopsida</taxon>
        <taxon>Zingiberales</taxon>
        <taxon>Musaceae</taxon>
        <taxon>Ensete</taxon>
    </lineage>
</organism>